<feature type="transmembrane region" description="Helical" evidence="7">
    <location>
        <begin position="95"/>
        <end position="125"/>
    </location>
</feature>
<keyword evidence="3" id="KW-1003">Cell membrane</keyword>
<keyword evidence="4 7" id="KW-0812">Transmembrane</keyword>
<evidence type="ECO:0000256" key="3">
    <source>
        <dbReference type="ARBA" id="ARBA00022475"/>
    </source>
</evidence>
<keyword evidence="6 7" id="KW-0472">Membrane</keyword>
<dbReference type="Gene3D" id="1.10.3720.10">
    <property type="entry name" value="MetI-like"/>
    <property type="match status" value="1"/>
</dbReference>
<evidence type="ECO:0000256" key="5">
    <source>
        <dbReference type="ARBA" id="ARBA00022989"/>
    </source>
</evidence>
<comment type="caution">
    <text evidence="9">The sequence shown here is derived from an EMBL/GenBank/DDBJ whole genome shotgun (WGS) entry which is preliminary data.</text>
</comment>
<dbReference type="PANTHER" id="PTHR30151:SF16">
    <property type="entry name" value="ABC TRANSPORTER PERMEASE PROTEIN"/>
    <property type="match status" value="1"/>
</dbReference>
<evidence type="ECO:0000259" key="8">
    <source>
        <dbReference type="PROSITE" id="PS50928"/>
    </source>
</evidence>
<dbReference type="InterPro" id="IPR035906">
    <property type="entry name" value="MetI-like_sf"/>
</dbReference>
<evidence type="ECO:0000256" key="4">
    <source>
        <dbReference type="ARBA" id="ARBA00022692"/>
    </source>
</evidence>
<dbReference type="Pfam" id="PF00528">
    <property type="entry name" value="BPD_transp_1"/>
    <property type="match status" value="1"/>
</dbReference>
<keyword evidence="10" id="KW-1185">Reference proteome</keyword>
<feature type="transmembrane region" description="Helical" evidence="7">
    <location>
        <begin position="173"/>
        <end position="197"/>
    </location>
</feature>
<evidence type="ECO:0000256" key="7">
    <source>
        <dbReference type="RuleBase" id="RU363032"/>
    </source>
</evidence>
<dbReference type="SUPFAM" id="SSF161098">
    <property type="entry name" value="MetI-like"/>
    <property type="match status" value="1"/>
</dbReference>
<name>A0ABQ4BH79_9ACTN</name>
<feature type="transmembrane region" description="Helical" evidence="7">
    <location>
        <begin position="209"/>
        <end position="227"/>
    </location>
</feature>
<feature type="transmembrane region" description="Helical" evidence="7">
    <location>
        <begin position="145"/>
        <end position="166"/>
    </location>
</feature>
<organism evidence="9 10">
    <name type="scientific">Actinoplanes palleronii</name>
    <dbReference type="NCBI Taxonomy" id="113570"/>
    <lineage>
        <taxon>Bacteria</taxon>
        <taxon>Bacillati</taxon>
        <taxon>Actinomycetota</taxon>
        <taxon>Actinomycetes</taxon>
        <taxon>Micromonosporales</taxon>
        <taxon>Micromonosporaceae</taxon>
        <taxon>Actinoplanes</taxon>
    </lineage>
</organism>
<evidence type="ECO:0000313" key="9">
    <source>
        <dbReference type="EMBL" id="GIE70018.1"/>
    </source>
</evidence>
<dbReference type="InterPro" id="IPR000515">
    <property type="entry name" value="MetI-like"/>
</dbReference>
<keyword evidence="5 7" id="KW-1133">Transmembrane helix</keyword>
<protein>
    <submittedName>
        <fullName evidence="9">Nitrate ABC transporter permease</fullName>
    </submittedName>
</protein>
<feature type="domain" description="ABC transmembrane type-1" evidence="8">
    <location>
        <begin position="47"/>
        <end position="231"/>
    </location>
</feature>
<comment type="subcellular location">
    <subcellularLocation>
        <location evidence="1 7">Cell membrane</location>
        <topology evidence="1 7">Multi-pass membrane protein</topology>
    </subcellularLocation>
</comment>
<dbReference type="Proteomes" id="UP000624709">
    <property type="component" value="Unassembled WGS sequence"/>
</dbReference>
<dbReference type="RefSeq" id="WP_203828113.1">
    <property type="nucleotide sequence ID" value="NZ_BAAATY010000025.1"/>
</dbReference>
<evidence type="ECO:0000313" key="10">
    <source>
        <dbReference type="Proteomes" id="UP000624709"/>
    </source>
</evidence>
<evidence type="ECO:0000256" key="1">
    <source>
        <dbReference type="ARBA" id="ARBA00004651"/>
    </source>
</evidence>
<evidence type="ECO:0000256" key="2">
    <source>
        <dbReference type="ARBA" id="ARBA00022448"/>
    </source>
</evidence>
<reference evidence="9 10" key="1">
    <citation type="submission" date="2021-01" db="EMBL/GenBank/DDBJ databases">
        <title>Whole genome shotgun sequence of Actinoplanes palleronii NBRC 14916.</title>
        <authorList>
            <person name="Komaki H."/>
            <person name="Tamura T."/>
        </authorList>
    </citation>
    <scope>NUCLEOTIDE SEQUENCE [LARGE SCALE GENOMIC DNA]</scope>
    <source>
        <strain evidence="9 10">NBRC 14916</strain>
    </source>
</reference>
<dbReference type="PROSITE" id="PS50928">
    <property type="entry name" value="ABC_TM1"/>
    <property type="match status" value="1"/>
</dbReference>
<feature type="transmembrane region" description="Helical" evidence="7">
    <location>
        <begin position="51"/>
        <end position="74"/>
    </location>
</feature>
<comment type="similarity">
    <text evidence="7">Belongs to the binding-protein-dependent transport system permease family.</text>
</comment>
<evidence type="ECO:0000256" key="6">
    <source>
        <dbReference type="ARBA" id="ARBA00023136"/>
    </source>
</evidence>
<dbReference type="CDD" id="cd06261">
    <property type="entry name" value="TM_PBP2"/>
    <property type="match status" value="1"/>
</dbReference>
<dbReference type="PANTHER" id="PTHR30151">
    <property type="entry name" value="ALKANE SULFONATE ABC TRANSPORTER-RELATED, MEMBRANE SUBUNIT"/>
    <property type="match status" value="1"/>
</dbReference>
<dbReference type="EMBL" id="BOMS01000094">
    <property type="protein sequence ID" value="GIE70018.1"/>
    <property type="molecule type" value="Genomic_DNA"/>
</dbReference>
<gene>
    <name evidence="9" type="primary">ssuC_3</name>
    <name evidence="9" type="ORF">Apa02nite_061260</name>
</gene>
<sequence>MRGLAGFAVLVGLWDLLRLAHVLPPTAAPASWDIARALADPSLAVAAGDTLLAWAGGLLLAGVLGIAAGILLGVSRWADAATRVVIDFLRPIPAVALIPVAVVVIGLGAGMQAVLVAFACLWPLLISTRFGVRDVDPLLVETGRVFGASGLRLAATVTGPAAVPAIRTGLRTAASLGLVVAVATELVAGSPGLGWYIAQQQQAGQIPAAYAGIVVAGSLGYVIHLVFDLSAGRAVSGRAVSRRSVSGRAFSGRR</sequence>
<proteinExistence type="inferred from homology"/>
<keyword evidence="2 7" id="KW-0813">Transport</keyword>
<accession>A0ABQ4BH79</accession>